<reference evidence="4" key="1">
    <citation type="submission" date="2006-10" db="EMBL/GenBank/DDBJ databases">
        <authorList>
            <person name="Amadeo P."/>
            <person name="Zhao Q."/>
            <person name="Wortman J."/>
            <person name="Fraser-Liggett C."/>
            <person name="Carlton J."/>
        </authorList>
    </citation>
    <scope>NUCLEOTIDE SEQUENCE</scope>
    <source>
        <strain evidence="4">G3</strain>
    </source>
</reference>
<name>A2F703_TRIV3</name>
<evidence type="ECO:0000313" key="4">
    <source>
        <dbReference type="EMBL" id="EAX99308.1"/>
    </source>
</evidence>
<evidence type="ECO:0000256" key="1">
    <source>
        <dbReference type="ARBA" id="ARBA00022737"/>
    </source>
</evidence>
<dbReference type="InterPro" id="IPR002110">
    <property type="entry name" value="Ankyrin_rpt"/>
</dbReference>
<dbReference type="OrthoDB" id="71307at2759"/>
<dbReference type="VEuPathDB" id="TrichDB:TVAGG3_0858370"/>
<keyword evidence="1" id="KW-0677">Repeat</keyword>
<keyword evidence="2 3" id="KW-0040">ANK repeat</keyword>
<dbReference type="PROSITE" id="PS50088">
    <property type="entry name" value="ANK_REPEAT"/>
    <property type="match status" value="1"/>
</dbReference>
<dbReference type="PROSITE" id="PS50297">
    <property type="entry name" value="ANK_REP_REGION"/>
    <property type="match status" value="1"/>
</dbReference>
<dbReference type="Proteomes" id="UP000001542">
    <property type="component" value="Unassembled WGS sequence"/>
</dbReference>
<proteinExistence type="predicted"/>
<dbReference type="SMART" id="SM00248">
    <property type="entry name" value="ANK"/>
    <property type="match status" value="2"/>
</dbReference>
<dbReference type="RefSeq" id="XP_001312238.1">
    <property type="nucleotide sequence ID" value="XM_001312237.1"/>
</dbReference>
<dbReference type="SMR" id="A2F703"/>
<dbReference type="PANTHER" id="PTHR24189:SF50">
    <property type="entry name" value="ANKYRIN REPEAT AND SOCS BOX PROTEIN 2"/>
    <property type="match status" value="1"/>
</dbReference>
<organism evidence="4 5">
    <name type="scientific">Trichomonas vaginalis (strain ATCC PRA-98 / G3)</name>
    <dbReference type="NCBI Taxonomy" id="412133"/>
    <lineage>
        <taxon>Eukaryota</taxon>
        <taxon>Metamonada</taxon>
        <taxon>Parabasalia</taxon>
        <taxon>Trichomonadida</taxon>
        <taxon>Trichomonadidae</taxon>
        <taxon>Trichomonas</taxon>
    </lineage>
</organism>
<dbReference type="KEGG" id="tva:4757115"/>
<dbReference type="InterPro" id="IPR036770">
    <property type="entry name" value="Ankyrin_rpt-contain_sf"/>
</dbReference>
<evidence type="ECO:0000313" key="5">
    <source>
        <dbReference type="Proteomes" id="UP000001542"/>
    </source>
</evidence>
<dbReference type="EMBL" id="DS113642">
    <property type="protein sequence ID" value="EAX99308.1"/>
    <property type="molecule type" value="Genomic_DNA"/>
</dbReference>
<sequence>MITTAFYFKANINEKDNDGITALHHAAWNNYKDTAEVLISYGANINEKDNDGRTVLHNAVLDKQEEIVGLLISPYMRITQVI</sequence>
<dbReference type="InParanoid" id="A2F703"/>
<dbReference type="PANTHER" id="PTHR24189">
    <property type="entry name" value="MYOTROPHIN"/>
    <property type="match status" value="1"/>
</dbReference>
<gene>
    <name evidence="4" type="ORF">TVAG_152270</name>
</gene>
<dbReference type="Gene3D" id="1.25.40.20">
    <property type="entry name" value="Ankyrin repeat-containing domain"/>
    <property type="match status" value="1"/>
</dbReference>
<dbReference type="Pfam" id="PF12796">
    <property type="entry name" value="Ank_2"/>
    <property type="match status" value="1"/>
</dbReference>
<dbReference type="SUPFAM" id="SSF48403">
    <property type="entry name" value="Ankyrin repeat"/>
    <property type="match status" value="1"/>
</dbReference>
<reference evidence="4" key="2">
    <citation type="journal article" date="2007" name="Science">
        <title>Draft genome sequence of the sexually transmitted pathogen Trichomonas vaginalis.</title>
        <authorList>
            <person name="Carlton J.M."/>
            <person name="Hirt R.P."/>
            <person name="Silva J.C."/>
            <person name="Delcher A.L."/>
            <person name="Schatz M."/>
            <person name="Zhao Q."/>
            <person name="Wortman J.R."/>
            <person name="Bidwell S.L."/>
            <person name="Alsmark U.C.M."/>
            <person name="Besteiro S."/>
            <person name="Sicheritz-Ponten T."/>
            <person name="Noel C.J."/>
            <person name="Dacks J.B."/>
            <person name="Foster P.G."/>
            <person name="Simillion C."/>
            <person name="Van de Peer Y."/>
            <person name="Miranda-Saavedra D."/>
            <person name="Barton G.J."/>
            <person name="Westrop G.D."/>
            <person name="Mueller S."/>
            <person name="Dessi D."/>
            <person name="Fiori P.L."/>
            <person name="Ren Q."/>
            <person name="Paulsen I."/>
            <person name="Zhang H."/>
            <person name="Bastida-Corcuera F.D."/>
            <person name="Simoes-Barbosa A."/>
            <person name="Brown M.T."/>
            <person name="Hayes R.D."/>
            <person name="Mukherjee M."/>
            <person name="Okumura C.Y."/>
            <person name="Schneider R."/>
            <person name="Smith A.J."/>
            <person name="Vanacova S."/>
            <person name="Villalvazo M."/>
            <person name="Haas B.J."/>
            <person name="Pertea M."/>
            <person name="Feldblyum T.V."/>
            <person name="Utterback T.R."/>
            <person name="Shu C.L."/>
            <person name="Osoegawa K."/>
            <person name="de Jong P.J."/>
            <person name="Hrdy I."/>
            <person name="Horvathova L."/>
            <person name="Zubacova Z."/>
            <person name="Dolezal P."/>
            <person name="Malik S.B."/>
            <person name="Logsdon J.M. Jr."/>
            <person name="Henze K."/>
            <person name="Gupta A."/>
            <person name="Wang C.C."/>
            <person name="Dunne R.L."/>
            <person name="Upcroft J.A."/>
            <person name="Upcroft P."/>
            <person name="White O."/>
            <person name="Salzberg S.L."/>
            <person name="Tang P."/>
            <person name="Chiu C.-H."/>
            <person name="Lee Y.-S."/>
            <person name="Embley T.M."/>
            <person name="Coombs G.H."/>
            <person name="Mottram J.C."/>
            <person name="Tachezy J."/>
            <person name="Fraser-Liggett C.M."/>
            <person name="Johnson P.J."/>
        </authorList>
    </citation>
    <scope>NUCLEOTIDE SEQUENCE [LARGE SCALE GENOMIC DNA]</scope>
    <source>
        <strain evidence="4">G3</strain>
    </source>
</reference>
<dbReference type="AlphaFoldDB" id="A2F703"/>
<protein>
    <submittedName>
        <fullName evidence="4">Uncharacterized protein</fullName>
    </submittedName>
</protein>
<feature type="repeat" description="ANK" evidence="3">
    <location>
        <begin position="18"/>
        <end position="50"/>
    </location>
</feature>
<keyword evidence="5" id="KW-1185">Reference proteome</keyword>
<dbReference type="InterPro" id="IPR050745">
    <property type="entry name" value="Multifunctional_regulatory"/>
</dbReference>
<evidence type="ECO:0000256" key="2">
    <source>
        <dbReference type="ARBA" id="ARBA00023043"/>
    </source>
</evidence>
<accession>A2F703</accession>
<evidence type="ECO:0000256" key="3">
    <source>
        <dbReference type="PROSITE-ProRule" id="PRU00023"/>
    </source>
</evidence>
<dbReference type="VEuPathDB" id="TrichDB:TVAG_152270"/>
<dbReference type="STRING" id="5722.A2F703"/>